<dbReference type="GO" id="GO:0016020">
    <property type="term" value="C:membrane"/>
    <property type="evidence" value="ECO:0007669"/>
    <property type="project" value="UniProtKB-UniRule"/>
</dbReference>
<dbReference type="InterPro" id="IPR006665">
    <property type="entry name" value="OmpA-like"/>
</dbReference>
<dbReference type="PROSITE" id="PS51257">
    <property type="entry name" value="PROKAR_LIPOPROTEIN"/>
    <property type="match status" value="1"/>
</dbReference>
<evidence type="ECO:0000313" key="8">
    <source>
        <dbReference type="Proteomes" id="UP000470404"/>
    </source>
</evidence>
<evidence type="ECO:0000313" key="7">
    <source>
        <dbReference type="Proteomes" id="UP000199137"/>
    </source>
</evidence>
<gene>
    <name evidence="5" type="ORF">G3I59_08445</name>
    <name evidence="6" type="ORF">SAMN05421854_12658</name>
</gene>
<accession>A0A1I6BFD0</accession>
<evidence type="ECO:0000313" key="6">
    <source>
        <dbReference type="EMBL" id="SFQ79606.1"/>
    </source>
</evidence>
<keyword evidence="8" id="KW-1185">Reference proteome</keyword>
<feature type="domain" description="OmpA-like" evidence="4">
    <location>
        <begin position="83"/>
        <end position="188"/>
    </location>
</feature>
<dbReference type="SUPFAM" id="SSF103088">
    <property type="entry name" value="OmpA-like"/>
    <property type="match status" value="1"/>
</dbReference>
<dbReference type="EMBL" id="JAAGNC010000057">
    <property type="protein sequence ID" value="NEC55625.1"/>
    <property type="molecule type" value="Genomic_DNA"/>
</dbReference>
<organism evidence="6 7">
    <name type="scientific">Amycolatopsis rubida</name>
    <dbReference type="NCBI Taxonomy" id="112413"/>
    <lineage>
        <taxon>Bacteria</taxon>
        <taxon>Bacillati</taxon>
        <taxon>Actinomycetota</taxon>
        <taxon>Actinomycetes</taxon>
        <taxon>Pseudonocardiales</taxon>
        <taxon>Pseudonocardiaceae</taxon>
        <taxon>Amycolatopsis</taxon>
    </lineage>
</organism>
<dbReference type="InterPro" id="IPR036737">
    <property type="entry name" value="OmpA-like_sf"/>
</dbReference>
<evidence type="ECO:0000256" key="1">
    <source>
        <dbReference type="PROSITE-ProRule" id="PRU00473"/>
    </source>
</evidence>
<protein>
    <submittedName>
        <fullName evidence="5">OmpA family protein</fullName>
    </submittedName>
    <submittedName>
        <fullName evidence="6">Outer membrane protein OmpA</fullName>
    </submittedName>
</protein>
<evidence type="ECO:0000256" key="2">
    <source>
        <dbReference type="SAM" id="MobiDB-lite"/>
    </source>
</evidence>
<evidence type="ECO:0000313" key="5">
    <source>
        <dbReference type="EMBL" id="NEC55625.1"/>
    </source>
</evidence>
<dbReference type="RefSeq" id="WP_067576435.1">
    <property type="nucleotide sequence ID" value="NZ_FOWC01000026.1"/>
</dbReference>
<sequence length="188" mass="18238">MQRALVKAVVGAAAVVALVSACGSGGSNDSSGSGASGQNPAQSSGAAQPSGAGQSGDAGQNGASGQNGAPGQNGGPAAQAVTAAIQQASQASPIKFEPEKAELAGQAKEGLTAIAKAMQGNDVKLKVETHAGYPDADKAKKLSEERAQAISTALEGDGVAKDRIQAEPSGSEKAQGDQALDTQLSVAS</sequence>
<evidence type="ECO:0000256" key="3">
    <source>
        <dbReference type="SAM" id="SignalP"/>
    </source>
</evidence>
<dbReference type="Pfam" id="PF00691">
    <property type="entry name" value="OmpA"/>
    <property type="match status" value="1"/>
</dbReference>
<dbReference type="EMBL" id="FOWC01000026">
    <property type="protein sequence ID" value="SFQ79606.1"/>
    <property type="molecule type" value="Genomic_DNA"/>
</dbReference>
<feature type="chain" id="PRO_5044058677" evidence="3">
    <location>
        <begin position="22"/>
        <end position="188"/>
    </location>
</feature>
<keyword evidence="3" id="KW-0732">Signal</keyword>
<evidence type="ECO:0000259" key="4">
    <source>
        <dbReference type="PROSITE" id="PS51123"/>
    </source>
</evidence>
<keyword evidence="1" id="KW-0472">Membrane</keyword>
<dbReference type="PROSITE" id="PS51123">
    <property type="entry name" value="OMPA_2"/>
    <property type="match status" value="1"/>
</dbReference>
<dbReference type="OrthoDB" id="3630271at2"/>
<reference evidence="5 8" key="2">
    <citation type="submission" date="2020-01" db="EMBL/GenBank/DDBJ databases">
        <title>Insect and environment-associated Actinomycetes.</title>
        <authorList>
            <person name="Currrie C."/>
            <person name="Chevrette M."/>
            <person name="Carlson C."/>
            <person name="Stubbendieck R."/>
            <person name="Wendt-Pienkowski E."/>
        </authorList>
    </citation>
    <scope>NUCLEOTIDE SEQUENCE [LARGE SCALE GENOMIC DNA]</scope>
    <source>
        <strain evidence="5 8">SID8386</strain>
    </source>
</reference>
<feature type="region of interest" description="Disordered" evidence="2">
    <location>
        <begin position="23"/>
        <end position="96"/>
    </location>
</feature>
<dbReference type="STRING" id="112413.SAMN05421854_12658"/>
<dbReference type="Proteomes" id="UP000199137">
    <property type="component" value="Unassembled WGS sequence"/>
</dbReference>
<dbReference type="AlphaFoldDB" id="A0A1I6BFD0"/>
<dbReference type="Gene3D" id="3.30.1330.60">
    <property type="entry name" value="OmpA-like domain"/>
    <property type="match status" value="1"/>
</dbReference>
<feature type="signal peptide" evidence="3">
    <location>
        <begin position="1"/>
        <end position="21"/>
    </location>
</feature>
<name>A0A1I6BFD0_9PSEU</name>
<feature type="compositionally biased region" description="Low complexity" evidence="2">
    <location>
        <begin position="23"/>
        <end position="91"/>
    </location>
</feature>
<feature type="region of interest" description="Disordered" evidence="2">
    <location>
        <begin position="152"/>
        <end position="188"/>
    </location>
</feature>
<dbReference type="Proteomes" id="UP000470404">
    <property type="component" value="Unassembled WGS sequence"/>
</dbReference>
<reference evidence="6 7" key="1">
    <citation type="submission" date="2016-10" db="EMBL/GenBank/DDBJ databases">
        <authorList>
            <person name="de Groot N.N."/>
        </authorList>
    </citation>
    <scope>NUCLEOTIDE SEQUENCE [LARGE SCALE GENOMIC DNA]</scope>
    <source>
        <strain evidence="6 7">DSM 44637</strain>
    </source>
</reference>
<proteinExistence type="predicted"/>